<evidence type="ECO:0000256" key="1">
    <source>
        <dbReference type="SAM" id="MobiDB-lite"/>
    </source>
</evidence>
<feature type="compositionally biased region" description="Basic and acidic residues" evidence="1">
    <location>
        <begin position="186"/>
        <end position="198"/>
    </location>
</feature>
<proteinExistence type="predicted"/>
<name>A0ABW4W5W5_9HYPH</name>
<evidence type="ECO:0000313" key="3">
    <source>
        <dbReference type="EMBL" id="MFD2052025.1"/>
    </source>
</evidence>
<reference evidence="4" key="1">
    <citation type="journal article" date="2019" name="Int. J. Syst. Evol. Microbiol.">
        <title>The Global Catalogue of Microorganisms (GCM) 10K type strain sequencing project: providing services to taxonomists for standard genome sequencing and annotation.</title>
        <authorList>
            <consortium name="The Broad Institute Genomics Platform"/>
            <consortium name="The Broad Institute Genome Sequencing Center for Infectious Disease"/>
            <person name="Wu L."/>
            <person name="Ma J."/>
        </authorList>
    </citation>
    <scope>NUCLEOTIDE SEQUENCE [LARGE SCALE GENOMIC DNA]</scope>
    <source>
        <strain evidence="4">CGMCC 1.16226</strain>
    </source>
</reference>
<dbReference type="Pfam" id="PF19975">
    <property type="entry name" value="DO-GTPase1"/>
    <property type="match status" value="1"/>
</dbReference>
<feature type="region of interest" description="Disordered" evidence="1">
    <location>
        <begin position="161"/>
        <end position="215"/>
    </location>
</feature>
<protein>
    <recommendedName>
        <fullName evidence="2">Double-GTPase 1 domain-containing protein</fullName>
    </recommendedName>
</protein>
<dbReference type="EMBL" id="JBHUGY010000003">
    <property type="protein sequence ID" value="MFD2052025.1"/>
    <property type="molecule type" value="Genomic_DNA"/>
</dbReference>
<sequence>MNERTYILVGGPDCGKTNYIARLWESIRSKAGALVAPHPPQNVEFVEKALEFLLKGEFAPRSNRDVAESTHSFEISVRNASDPNGPLSDIVVPDVTGELWKKTLETYEIPKDWMQSLEGASGALLFVREGSEENEVALDWVTCGKFLAQRAKARAARNARNAAGDDAASDADNDGAGEGAAAPAEASKEPPARSETRGARQAQTDHPGDDEGKPIKIPTQIALCEFLRFLEFGLKRTPVGPKARVAVLVTAWDRLDKEKRVKGPMAYLRTQYPMFAGRVEDIETLDVKTFGVSVVSGDFSDPVFKAEFFEKGLKNSGYVVTDDKPAEFVSDLTLPVSWVMTS</sequence>
<organism evidence="3 4">
    <name type="scientific">Mesorhizobium calcicola</name>
    <dbReference type="NCBI Taxonomy" id="1300310"/>
    <lineage>
        <taxon>Bacteria</taxon>
        <taxon>Pseudomonadati</taxon>
        <taxon>Pseudomonadota</taxon>
        <taxon>Alphaproteobacteria</taxon>
        <taxon>Hyphomicrobiales</taxon>
        <taxon>Phyllobacteriaceae</taxon>
        <taxon>Mesorhizobium</taxon>
    </lineage>
</organism>
<feature type="domain" description="Double-GTPase 1" evidence="2">
    <location>
        <begin position="7"/>
        <end position="339"/>
    </location>
</feature>
<dbReference type="Proteomes" id="UP001597349">
    <property type="component" value="Unassembled WGS sequence"/>
</dbReference>
<keyword evidence="4" id="KW-1185">Reference proteome</keyword>
<gene>
    <name evidence="3" type="ORF">ACFSQT_02360</name>
</gene>
<dbReference type="InterPro" id="IPR045530">
    <property type="entry name" value="DO-GTPase1"/>
</dbReference>
<accession>A0ABW4W5W5</accession>
<evidence type="ECO:0000313" key="4">
    <source>
        <dbReference type="Proteomes" id="UP001597349"/>
    </source>
</evidence>
<evidence type="ECO:0000259" key="2">
    <source>
        <dbReference type="Pfam" id="PF19975"/>
    </source>
</evidence>
<comment type="caution">
    <text evidence="3">The sequence shown here is derived from an EMBL/GenBank/DDBJ whole genome shotgun (WGS) entry which is preliminary data.</text>
</comment>
<dbReference type="RefSeq" id="WP_379016827.1">
    <property type="nucleotide sequence ID" value="NZ_JBHUGY010000003.1"/>
</dbReference>